<dbReference type="Pfam" id="PF00089">
    <property type="entry name" value="Trypsin"/>
    <property type="match status" value="1"/>
</dbReference>
<dbReference type="Gene3D" id="2.40.10.10">
    <property type="entry name" value="Trypsin-like serine proteases"/>
    <property type="match status" value="2"/>
</dbReference>
<dbReference type="InterPro" id="IPR043504">
    <property type="entry name" value="Peptidase_S1_PA_chymotrypsin"/>
</dbReference>
<feature type="domain" description="Peptidase S1" evidence="2">
    <location>
        <begin position="121"/>
        <end position="295"/>
    </location>
</feature>
<dbReference type="InterPro" id="IPR009003">
    <property type="entry name" value="Peptidase_S1_PA"/>
</dbReference>
<evidence type="ECO:0000259" key="2">
    <source>
        <dbReference type="Pfam" id="PF00089"/>
    </source>
</evidence>
<dbReference type="EMBL" id="CAQJ01000048">
    <property type="protein sequence ID" value="CCQ90846.1"/>
    <property type="molecule type" value="Genomic_DNA"/>
</dbReference>
<dbReference type="HOGENOM" id="CLU_355945_0_0_0"/>
<dbReference type="GO" id="GO:0004252">
    <property type="term" value="F:serine-type endopeptidase activity"/>
    <property type="evidence" value="ECO:0007669"/>
    <property type="project" value="InterPro"/>
</dbReference>
<feature type="region of interest" description="Disordered" evidence="1">
    <location>
        <begin position="82"/>
        <end position="113"/>
    </location>
</feature>
<dbReference type="OrthoDB" id="4315336at2"/>
<dbReference type="InterPro" id="IPR001254">
    <property type="entry name" value="Trypsin_dom"/>
</dbReference>
<gene>
    <name evidence="3" type="ORF">NITGR_430013</name>
</gene>
<keyword evidence="4" id="KW-1185">Reference proteome</keyword>
<evidence type="ECO:0000256" key="1">
    <source>
        <dbReference type="SAM" id="MobiDB-lite"/>
    </source>
</evidence>
<dbReference type="AlphaFoldDB" id="M1YK41"/>
<dbReference type="RefSeq" id="WP_005008884.1">
    <property type="nucleotide sequence ID" value="NZ_HG422173.1"/>
</dbReference>
<comment type="caution">
    <text evidence="3">The sequence shown here is derived from an EMBL/GenBank/DDBJ whole genome shotgun (WGS) entry which is preliminary data.</text>
</comment>
<reference evidence="3 4" key="1">
    <citation type="journal article" date="2013" name="Front. Microbiol.">
        <title>The genome of Nitrospina gracilis illuminates the metabolism and evolution of the major marine nitrite oxidizer.</title>
        <authorList>
            <person name="Luecker S."/>
            <person name="Nowka B."/>
            <person name="Rattei T."/>
            <person name="Spieck E."/>
            <person name="and Daims H."/>
        </authorList>
    </citation>
    <scope>NUCLEOTIDE SEQUENCE [LARGE SCALE GENOMIC DNA]</scope>
    <source>
        <strain evidence="3 4">3/211</strain>
    </source>
</reference>
<dbReference type="SUPFAM" id="SSF50494">
    <property type="entry name" value="Trypsin-like serine proteases"/>
    <property type="match status" value="1"/>
</dbReference>
<dbReference type="GO" id="GO:0006508">
    <property type="term" value="P:proteolysis"/>
    <property type="evidence" value="ECO:0007669"/>
    <property type="project" value="InterPro"/>
</dbReference>
<dbReference type="STRING" id="1266370.NITGR_430013"/>
<proteinExistence type="predicted"/>
<dbReference type="InParanoid" id="M1YK41"/>
<name>M1YK41_NITG3</name>
<evidence type="ECO:0000313" key="4">
    <source>
        <dbReference type="Proteomes" id="UP000011704"/>
    </source>
</evidence>
<evidence type="ECO:0000313" key="3">
    <source>
        <dbReference type="EMBL" id="CCQ90846.1"/>
    </source>
</evidence>
<protein>
    <recommendedName>
        <fullName evidence="2">Peptidase S1 domain-containing protein</fullName>
    </recommendedName>
</protein>
<dbReference type="Proteomes" id="UP000011704">
    <property type="component" value="Unassembled WGS sequence"/>
</dbReference>
<accession>M1YK41</accession>
<organism evidence="3 4">
    <name type="scientific">Nitrospina gracilis (strain 3/211)</name>
    <dbReference type="NCBI Taxonomy" id="1266370"/>
    <lineage>
        <taxon>Bacteria</taxon>
        <taxon>Pseudomonadati</taxon>
        <taxon>Nitrospinota/Tectimicrobiota group</taxon>
        <taxon>Nitrospinota</taxon>
        <taxon>Nitrospinia</taxon>
        <taxon>Nitrospinales</taxon>
        <taxon>Nitrospinaceae</taxon>
        <taxon>Nitrospina</taxon>
    </lineage>
</organism>
<sequence>MRDEEYFAIKERAARRFMKIPHVTAVGIGSKEKDGKPTGEIVIKVYVSKKKPAREVPADELIPPEFEGLPTDVVEMGELKPDAPIPGVPDPGSTSTLTDSSRERPLKGGIQISTESKGGAYGTLGCFLVDKNDSTAVYALTNHHVIAKDGKMSLSRRVEQPNSNTFTTADSIGLVAGGGDDSTRDAAIVRLAPQMQWLAEIKGIGVVKGMHTITVAEAGTGTYQVKKRGARTQLTGGTISSIMTSVGGVSNGIIITANPDPANPGTLMFFSAPGDSGSVYLNNNDEVVGLHFSGWHSAPLSSNYGKSGGMPIADVLRRFREVERIDLEVATAASLNSTQTVAYPAGAPNMAGADIETDSDHGYYRPLTGGSQILAAPMLGHMNTTTLGCMVKVTTEPDAAYALTCYRGVSANGTIPPTAETKIGQPDNEESCSGCCTNTFGKFSKGSANADRNAAIVKMDDGMKWLAEVLQIGYIKGIHTVTPAEVSSGTYQVRKRGAQSRLTGGVITAVGGVHGTLPAGVNANAMLIRPNPNPSRPGDDISFSHFGDRGAVVVNEDDKVVGLLYDEIEIPSGSSGRILYGVATPIQIVIDQFNSVDSVQITVATATQVDDVQTASNSSMVAVADNAGSTVFRPQPQASPVIFLPTREAAPVGVGAYARLKQDLSLSGTGRMIAAVWKKHQEEISHLIETNRRVATVWHRSGGPAILQALVRVFYTPSARVPQQINGEPLSDCIDRSNSIFNKYGSESLRRDLTLLKQALPDIAGMTYREILKLFEENAGVPELVKQA</sequence>